<keyword evidence="3" id="KW-1185">Reference proteome</keyword>
<evidence type="ECO:0000313" key="3">
    <source>
        <dbReference type="Proteomes" id="UP000242141"/>
    </source>
</evidence>
<dbReference type="PANTHER" id="PTHR35149:SF1">
    <property type="entry name" value="DUF5655 DOMAIN-CONTAINING PROTEIN"/>
    <property type="match status" value="1"/>
</dbReference>
<organism evidence="2 3">
    <name type="scientific">Candidatus Hepatoplasma crinochetorum</name>
    <dbReference type="NCBI Taxonomy" id="295596"/>
    <lineage>
        <taxon>Bacteria</taxon>
        <taxon>Bacillati</taxon>
        <taxon>Mycoplasmatota</taxon>
        <taxon>Mollicutes</taxon>
        <taxon>Candidatus Hepatoplasmataceae</taxon>
        <taxon>Candidatus Hepatoplasma</taxon>
    </lineage>
</organism>
<dbReference type="Proteomes" id="UP000242141">
    <property type="component" value="Unassembled WGS sequence"/>
</dbReference>
<protein>
    <recommendedName>
        <fullName evidence="1">GmrSD restriction endonucleases N-terminal domain-containing protein</fullName>
    </recommendedName>
</protein>
<dbReference type="InterPro" id="IPR004919">
    <property type="entry name" value="GmrSD_N"/>
</dbReference>
<evidence type="ECO:0000259" key="1">
    <source>
        <dbReference type="Pfam" id="PF03235"/>
    </source>
</evidence>
<name>A0A0G7ZNA1_9MOLU</name>
<reference evidence="3" key="1">
    <citation type="submission" date="2015-05" db="EMBL/GenBank/DDBJ databases">
        <authorList>
            <person name="Collingro A."/>
        </authorList>
    </citation>
    <scope>NUCLEOTIDE SEQUENCE [LARGE SCALE GENOMIC DNA]</scope>
    <source>
        <strain evidence="3">Ps</strain>
    </source>
</reference>
<dbReference type="PANTHER" id="PTHR35149">
    <property type="entry name" value="SLL5132 PROTEIN"/>
    <property type="match status" value="1"/>
</dbReference>
<gene>
    <name evidence="2" type="ORF">HEPPS_03650</name>
</gene>
<dbReference type="Pfam" id="PF03235">
    <property type="entry name" value="GmrSD_N"/>
    <property type="match status" value="1"/>
</dbReference>
<proteinExistence type="predicted"/>
<sequence>MFKTLNFNKFIEYLDSNKPRYEVEKEASNYLIEGINRTEEYALQSEEEIFKNEGNIAIALRNFLEIFLIDFIPKRIELNPQFNDFDYDKYYKLGSSNERIIELDREWNIINKDIKDALHFIKNIANNASHNNKNKFVEINKSKIVMCLDYIYNILYWFYDLNSKKDFVSNRYYKPNEKEPTANIKIKQTFSHEPYKTIVINDDKILNVLFDEGKKFFIPIYQRNFSWTKSEIDELFLDLEKRIIDQKNHFFGLVTLSNTNNFKKIGSKKINLLKIVDGQQRFTTIALFVKALYIHYLRALKNNIIKIDSKLAKFINNKNLPIDRFDDEISIKIFELIWKNEKFSKFEENEFKNNNLFEIYKYLFKKIADFKKVKNEYETVIGNLDKLYWALKKLVIGINWTKDYDEFELFESINSKGVPLTNFNIFKNYIISLASNKDYEYENEVGEIGLIFNDQSREISELFDKYIINKINNWLKKNSTKDFEKITNSFFNSYINFYSNNKPNEKRLFSQFKSIFVEQLKQKFGKIDNFSFKEFEKILVDLSVFLNIYLFLNVGTYSIWKQSPALSEFYKYFHTLAGTSFINILVPYLISEENVVFTENGSIVRIKNPKEFQEILKFLEIWRIRLGVVNSKLNYAVKIFPFSKKFNQILDKNKGNGILNNSFLDLLKSTIADEDNFLKFPDDKKFYNTLANEPIYNQQILKDVILKIVQSEDKFINETNYSKYEMYPIIEKDLKKRSEKWNNFLQGFDNLKEESYFKLGNYFSHKNNKEIKKNEKEDFNNLLLNIQEDNITINKNGFFEILSISNLNSYYGKDINEYFLARSKYLAQKALEIFNIN</sequence>
<dbReference type="EMBL" id="CWGI01000001">
    <property type="protein sequence ID" value="CRX37146.1"/>
    <property type="molecule type" value="Genomic_DNA"/>
</dbReference>
<accession>A0A0G7ZNA1</accession>
<dbReference type="AlphaFoldDB" id="A0A0G7ZNA1"/>
<evidence type="ECO:0000313" key="2">
    <source>
        <dbReference type="EMBL" id="CRX37146.1"/>
    </source>
</evidence>
<feature type="domain" description="GmrSD restriction endonucleases N-terminal" evidence="1">
    <location>
        <begin position="207"/>
        <end position="430"/>
    </location>
</feature>